<keyword evidence="2" id="KW-0808">Transferase</keyword>
<dbReference type="Pfam" id="PF08241">
    <property type="entry name" value="Methyltransf_11"/>
    <property type="match status" value="1"/>
</dbReference>
<dbReference type="InterPro" id="IPR029063">
    <property type="entry name" value="SAM-dependent_MTases_sf"/>
</dbReference>
<evidence type="ECO:0000313" key="3">
    <source>
        <dbReference type="Proteomes" id="UP000813427"/>
    </source>
</evidence>
<dbReference type="Proteomes" id="UP000813427">
    <property type="component" value="Unassembled WGS sequence"/>
</dbReference>
<evidence type="ECO:0000259" key="1">
    <source>
        <dbReference type="Pfam" id="PF08241"/>
    </source>
</evidence>
<feature type="domain" description="Methyltransferase type 11" evidence="1">
    <location>
        <begin position="58"/>
        <end position="159"/>
    </location>
</feature>
<dbReference type="CDD" id="cd02440">
    <property type="entry name" value="AdoMet_MTases"/>
    <property type="match status" value="1"/>
</dbReference>
<dbReference type="EMBL" id="JAGPXF010000005">
    <property type="protein sequence ID" value="KAH7242675.1"/>
    <property type="molecule type" value="Genomic_DNA"/>
</dbReference>
<dbReference type="GO" id="GO:0032259">
    <property type="term" value="P:methylation"/>
    <property type="evidence" value="ECO:0007669"/>
    <property type="project" value="UniProtKB-KW"/>
</dbReference>
<dbReference type="PANTHER" id="PTHR44942:SF10">
    <property type="entry name" value="METHYLTRANSFERASE TYPE 11 DOMAIN-CONTAINING PROTEIN"/>
    <property type="match status" value="1"/>
</dbReference>
<keyword evidence="3" id="KW-1185">Reference proteome</keyword>
<reference evidence="2" key="1">
    <citation type="journal article" date="2021" name="Nat. Commun.">
        <title>Genetic determinants of endophytism in the Arabidopsis root mycobiome.</title>
        <authorList>
            <person name="Mesny F."/>
            <person name="Miyauchi S."/>
            <person name="Thiergart T."/>
            <person name="Pickel B."/>
            <person name="Atanasova L."/>
            <person name="Karlsson M."/>
            <person name="Huettel B."/>
            <person name="Barry K.W."/>
            <person name="Haridas S."/>
            <person name="Chen C."/>
            <person name="Bauer D."/>
            <person name="Andreopoulos W."/>
            <person name="Pangilinan J."/>
            <person name="LaButti K."/>
            <person name="Riley R."/>
            <person name="Lipzen A."/>
            <person name="Clum A."/>
            <person name="Drula E."/>
            <person name="Henrissat B."/>
            <person name="Kohler A."/>
            <person name="Grigoriev I.V."/>
            <person name="Martin F.M."/>
            <person name="Hacquard S."/>
        </authorList>
    </citation>
    <scope>NUCLEOTIDE SEQUENCE</scope>
    <source>
        <strain evidence="2">MPI-SDFR-AT-0068</strain>
    </source>
</reference>
<gene>
    <name evidence="2" type="ORF">BKA59DRAFT_481177</name>
</gene>
<name>A0A8K0RU96_9HYPO</name>
<accession>A0A8K0RU96</accession>
<dbReference type="InterPro" id="IPR013216">
    <property type="entry name" value="Methyltransf_11"/>
</dbReference>
<dbReference type="SUPFAM" id="SSF53335">
    <property type="entry name" value="S-adenosyl-L-methionine-dependent methyltransferases"/>
    <property type="match status" value="1"/>
</dbReference>
<dbReference type="PANTHER" id="PTHR44942">
    <property type="entry name" value="METHYLTRANSF_11 DOMAIN-CONTAINING PROTEIN"/>
    <property type="match status" value="1"/>
</dbReference>
<keyword evidence="2" id="KW-0489">Methyltransferase</keyword>
<dbReference type="InterPro" id="IPR051052">
    <property type="entry name" value="Diverse_substrate_MTase"/>
</dbReference>
<evidence type="ECO:0000313" key="2">
    <source>
        <dbReference type="EMBL" id="KAH7242675.1"/>
    </source>
</evidence>
<protein>
    <submittedName>
        <fullName evidence="2">S-adenosyl-L-methionine-dependent methyltransferase</fullName>
    </submittedName>
</protein>
<dbReference type="Gene3D" id="3.40.50.150">
    <property type="entry name" value="Vaccinia Virus protein VP39"/>
    <property type="match status" value="1"/>
</dbReference>
<sequence>MSQAQQPSSTQESEKTFRSYSQAQGAKYAQYRRNYHPKLYDSILSFHKSGGGQFDILVDIGCGPGTATHTLAPSFKTAYGLDPSEGMISTARSIAQSSSIGDNVIFQVSTAESLGSDLENPILDGTVDLITAATCAHWFDMQGFWQRAAKALKPGGTVALWTGGTIRVDTSLPNHEALQAVIDELDVTLEDYLLPGNILGKNLYRELALPWTLPSPVSAFDPESFVRKEWNTGPDAETQFYEKQPPMSLDVLEMALGTGSPVTRWREDHPGAVGTEDDVVRKLRRKIEKILAEAGEDEGKDMVTGDVTGVLLLFRKKDA</sequence>
<dbReference type="GO" id="GO:0008757">
    <property type="term" value="F:S-adenosylmethionine-dependent methyltransferase activity"/>
    <property type="evidence" value="ECO:0007669"/>
    <property type="project" value="InterPro"/>
</dbReference>
<organism evidence="2 3">
    <name type="scientific">Fusarium tricinctum</name>
    <dbReference type="NCBI Taxonomy" id="61284"/>
    <lineage>
        <taxon>Eukaryota</taxon>
        <taxon>Fungi</taxon>
        <taxon>Dikarya</taxon>
        <taxon>Ascomycota</taxon>
        <taxon>Pezizomycotina</taxon>
        <taxon>Sordariomycetes</taxon>
        <taxon>Hypocreomycetidae</taxon>
        <taxon>Hypocreales</taxon>
        <taxon>Nectriaceae</taxon>
        <taxon>Fusarium</taxon>
        <taxon>Fusarium tricinctum species complex</taxon>
    </lineage>
</organism>
<comment type="caution">
    <text evidence="2">The sequence shown here is derived from an EMBL/GenBank/DDBJ whole genome shotgun (WGS) entry which is preliminary data.</text>
</comment>
<dbReference type="AlphaFoldDB" id="A0A8K0RU96"/>
<dbReference type="OrthoDB" id="10027013at2759"/>
<proteinExistence type="predicted"/>